<dbReference type="GO" id="GO:0046872">
    <property type="term" value="F:metal ion binding"/>
    <property type="evidence" value="ECO:0007669"/>
    <property type="project" value="UniProtKB-KW"/>
</dbReference>
<dbReference type="CDD" id="cd04792">
    <property type="entry name" value="LanM-like"/>
    <property type="match status" value="1"/>
</dbReference>
<reference evidence="3 4" key="1">
    <citation type="submission" date="2019-02" db="EMBL/GenBank/DDBJ databases">
        <title>Bacteria dissemination in different level of health care in South Africa: the effectiveness of infections prevention and control.</title>
        <authorList>
            <person name="Shobo C."/>
            <person name="Amoako D.G."/>
            <person name="Allam M."/>
            <person name="Ismail A."/>
            <person name="Bester L.A."/>
            <person name="Essack S.Y."/>
        </authorList>
    </citation>
    <scope>NUCLEOTIDE SEQUENCE [LARGE SCALE GENOMIC DNA]</scope>
    <source>
        <strain evidence="3 4">2SIL2</strain>
    </source>
</reference>
<dbReference type="PRINTS" id="PR01950">
    <property type="entry name" value="LANCSUPER"/>
</dbReference>
<dbReference type="RefSeq" id="WP_010710867.1">
    <property type="nucleotide sequence ID" value="NZ_CAXOHL010000004.1"/>
</dbReference>
<feature type="domain" description="Lantibiotic biosynthesis protein dehydration" evidence="2">
    <location>
        <begin position="189"/>
        <end position="558"/>
    </location>
</feature>
<dbReference type="NCBIfam" id="TIGR03897">
    <property type="entry name" value="lanti_2_LanM"/>
    <property type="match status" value="1"/>
</dbReference>
<keyword evidence="1" id="KW-0479">Metal-binding</keyword>
<dbReference type="PANTHER" id="PTHR12736">
    <property type="entry name" value="LANC-LIKE PROTEIN"/>
    <property type="match status" value="1"/>
</dbReference>
<organism evidence="3 4">
    <name type="scientific">Enterococcus faecalis</name>
    <name type="common">Streptococcus faecalis</name>
    <dbReference type="NCBI Taxonomy" id="1351"/>
    <lineage>
        <taxon>Bacteria</taxon>
        <taxon>Bacillati</taxon>
        <taxon>Bacillota</taxon>
        <taxon>Bacilli</taxon>
        <taxon>Lactobacillales</taxon>
        <taxon>Enterococcaceae</taxon>
        <taxon>Enterococcus</taxon>
    </lineage>
</organism>
<proteinExistence type="predicted"/>
<dbReference type="InterPro" id="IPR012341">
    <property type="entry name" value="6hp_glycosidase-like_sf"/>
</dbReference>
<feature type="binding site" evidence="1">
    <location>
        <position position="868"/>
    </location>
    <ligand>
        <name>Zn(2+)</name>
        <dbReference type="ChEBI" id="CHEBI:29105"/>
    </ligand>
</feature>
<comment type="caution">
    <text evidence="3">The sequence shown here is derived from an EMBL/GenBank/DDBJ whole genome shotgun (WGS) entry which is preliminary data.</text>
</comment>
<gene>
    <name evidence="3" type="primary">lanM</name>
    <name evidence="3" type="ORF">EY666_14280</name>
</gene>
<dbReference type="PIRSF" id="PIRSF037228">
    <property type="entry name" value="Lant_mod_RumM"/>
    <property type="match status" value="1"/>
</dbReference>
<dbReference type="Pfam" id="PF13575">
    <property type="entry name" value="DUF4135"/>
    <property type="match status" value="1"/>
</dbReference>
<dbReference type="SUPFAM" id="SSF158745">
    <property type="entry name" value="LanC-like"/>
    <property type="match status" value="1"/>
</dbReference>
<dbReference type="InterPro" id="IPR025410">
    <property type="entry name" value="Lant_dehyd"/>
</dbReference>
<evidence type="ECO:0000256" key="1">
    <source>
        <dbReference type="PIRSR" id="PIRSR607822-1"/>
    </source>
</evidence>
<feature type="binding site" evidence="1">
    <location>
        <position position="914"/>
    </location>
    <ligand>
        <name>Zn(2+)</name>
        <dbReference type="ChEBI" id="CHEBI:29105"/>
    </ligand>
</feature>
<dbReference type="InterPro" id="IPR007822">
    <property type="entry name" value="LANC-like"/>
</dbReference>
<dbReference type="InterPro" id="IPR017146">
    <property type="entry name" value="Lanti_2_LanM"/>
</dbReference>
<dbReference type="Gene3D" id="1.50.10.10">
    <property type="match status" value="1"/>
</dbReference>
<dbReference type="EMBL" id="SIYF01000393">
    <property type="protein sequence ID" value="TKK75055.1"/>
    <property type="molecule type" value="Genomic_DNA"/>
</dbReference>
<evidence type="ECO:0000313" key="4">
    <source>
        <dbReference type="Proteomes" id="UP000305511"/>
    </source>
</evidence>
<keyword evidence="1" id="KW-0862">Zinc</keyword>
<dbReference type="GO" id="GO:0005975">
    <property type="term" value="P:carbohydrate metabolic process"/>
    <property type="evidence" value="ECO:0007669"/>
    <property type="project" value="InterPro"/>
</dbReference>
<protein>
    <submittedName>
        <fullName evidence="3">Type 2 lantipeptide synthetase LanM</fullName>
    </submittedName>
</protein>
<feature type="binding site" evidence="1">
    <location>
        <position position="913"/>
    </location>
    <ligand>
        <name>Zn(2+)</name>
        <dbReference type="ChEBI" id="CHEBI:29105"/>
    </ligand>
</feature>
<dbReference type="Proteomes" id="UP000305511">
    <property type="component" value="Unassembled WGS sequence"/>
</dbReference>
<dbReference type="GO" id="GO:0031179">
    <property type="term" value="P:peptide modification"/>
    <property type="evidence" value="ECO:0007669"/>
    <property type="project" value="InterPro"/>
</dbReference>
<name>A0A4U4D9U8_ENTFL</name>
<dbReference type="Pfam" id="PF05147">
    <property type="entry name" value="LANC_like"/>
    <property type="match status" value="1"/>
</dbReference>
<dbReference type="PANTHER" id="PTHR12736:SF7">
    <property type="entry name" value="LANC-LIKE PROTEIN 3"/>
    <property type="match status" value="1"/>
</dbReference>
<dbReference type="GO" id="GO:0005886">
    <property type="term" value="C:plasma membrane"/>
    <property type="evidence" value="ECO:0007669"/>
    <property type="project" value="TreeGrafter"/>
</dbReference>
<evidence type="ECO:0000259" key="2">
    <source>
        <dbReference type="Pfam" id="PF13575"/>
    </source>
</evidence>
<sequence length="994" mass="115880">MNCFDKGKALTIEERMSLIKNKIFDDKNSSNIQRWLNRKTTVDSELFSKILNINNWKLEEFNHCIDENFKIDSYSDRVTYSDFDSLIASIEDQNNLPSTYVKLIRPFLTKLENGLIVDFQDKLSEKAIENIFDCLASRLINLSLKVFVLEMDFIKNSNGLHGETSKERFINFIDLYDDKEKLLNLYQKYPVMTRKLSITTLYFIDFMNEFLNNLFQSWDSIEDTFFDTEEKIYVESLIFEKGDTHEKGKSVVIIEFNLGKIVYKPRNLYIEKNFQKIIKFFSYSNGFLNMDIPKSLYNSTFTFVQFIEQEPCNNEEEIERFYQRYGQLIALIYLTNGSDIHFENVISHGEYPVIVDYETLFSVPIKLEGRQENIFSEIVGFIRNSVSSSIMLPGKMQLDSEGNSVDISGLSGKTQKLEKKMYVPKNLDNDNAKFVLENVILEGSNNNVFYKDKLINYQDYYKEIIAGFSNVMDFFLVNKEEYLNLIEGMENNTIRILARNTNTYAQFLEFTKHPNCLKDFVELEKILENLYTFPYENKQISQLEYKDMVFDDIPIFFSKLDENCIYNSEGVRIQNVFENTPRIFLIDKIKNIDSENIAKQIGIIMMKIKGEEGVVKQDVSSLVISKEDSYLQIAEKLAEKLIDSAYIDKNEEYMTWLVINDGVVDEFDLGASKVNFYDGLIGIASLFKSLYKVTGKVKYQRYFDYLVKTTMDLLDTMQTDSAYVGFHSFLQLFSIIEKEDTNYERITHYLNLLQQNSQNFLEREGTVDWLLGYGGIIPLYIDVYKKTKDNQYLEIAIFLGNKLIMFAEKDTNVMKNIGIGHGISGLLISMVELYKVTKDRQYLEYIKKLNERMSISLVQENEDVVSWCNGILGYLLGQSYLHKNNIKSALSDKEKQRLLLKIKNQYLESDCLCHGNCGIIQFYIDLYLLENSDKYLEHAKKIGNKMISEIIKNEYIQIREFEGFDNIGLFNGISGVAYTLVRLLEPENVPSVFV</sequence>
<dbReference type="AlphaFoldDB" id="A0A4U4D9U8"/>
<evidence type="ECO:0000313" key="3">
    <source>
        <dbReference type="EMBL" id="TKK75055.1"/>
    </source>
</evidence>
<accession>A0A4U4D9U8</accession>
<dbReference type="SMART" id="SM01260">
    <property type="entry name" value="LANC_like"/>
    <property type="match status" value="1"/>
</dbReference>